<keyword evidence="3" id="KW-0808">Transferase</keyword>
<feature type="region of interest" description="Disordered" evidence="1">
    <location>
        <begin position="476"/>
        <end position="498"/>
    </location>
</feature>
<feature type="region of interest" description="Disordered" evidence="1">
    <location>
        <begin position="215"/>
        <end position="267"/>
    </location>
</feature>
<feature type="region of interest" description="Disordered" evidence="1">
    <location>
        <begin position="1145"/>
        <end position="1291"/>
    </location>
</feature>
<feature type="region of interest" description="Disordered" evidence="1">
    <location>
        <begin position="1468"/>
        <end position="1561"/>
    </location>
</feature>
<sequence>MVCHRGRHGSDKIPAQRRLLATGYNGAVVDSRARNDVHGAVQQQAKRQLEVFESNVPGGHLQVIKTHTVSSSRWTSNSSTGSGGAGDGCQRNTTNPAAATSVTNGQDLGPDFEDLKLSLNPLDVTSQKSKASVGRSVGRRPPSRPRVREEAFSSFNTHTQHTTTSNINNPHAIAAVNLHRVSRLCHQIHEHAVKQAFGERRHYFKSTKAVINKKEKFEKPPIHERESGDGVEIIEIESPNTSDLETNHSKLTRTKSSSSEDLHLISYENDKSNKSVEDLEDLEQLQSWRRTSKIRRSLQFPKSNKPASNKPPDLPENTGSVRRIREDLETGRRLNTALRGNSINLEALDQILQSISSSSSVQSDRSEKQDTPESESQIESKKDKRHSFVTVESLQEVKGRLRRTSCHTDDIYKDTDCRNSNMMVRKEEETDDGIGAEEYGTKGVANNNSSSGTSSARVRSYVYGLETMLNKKPILGTGSLESRTSKQTNANSINRNDDWYNRRKSYGFEKVHNEPDTNKSVSLKNKSVIESSTDSGICKSNDTMNLPPLIKSNGFKSTDSSPDGHSNTNETLMEKNINYTDYPPTSLGNVKRFSSIFEQNKDTFQKRNDDNTNSWNRNLIQKYRNDLEGTTVTIPIKSENYRRQLSSGSGTPSVTVNFSSDIKRHSIAVDEMKYVNNTFKVNETADEVTDEDNPNFNRKHKKVEFCKTEVHFAPDSGKINIIETDEKPPPTNTFRRRRRNSGSSYVEMIEECNKKGVPTLHFGDNYEKDVIHNHIQPHTPTENTVTVTTNGNIQEYFEISNEEKENSESDLPKGILKNKPIKPKPYILGDIDNSLQNTASPNSEIWGVRLKPVKKEEAPMWKSTVTLKNTTFDNNAQPKGKTMVTRSPKIENRNYNSSEFNENVEKIRIISSETEGNQKIESKGFSTKVNIGGSDLTFVQNAIVYNGFNNETHPSSWPKPEEINENIKMQTYNRSLVVRIGQNDKTTSQQLFDKDCDNSNNKTTTKITIDLTPSPTTEKSYDSLKKLPTTSIQEFKSTSLILNTFKTEICNRNDTVQRISDVKSSIPQQLEALKKLYEEALSDSEADKEVQLLMDQNGYESNKETDGECNSIVSGSWSKLRAYKLMNQEKNRSHLAIKSENALVGKDSRSHNSIGRIGYNQSNTRLPSNKENECSVPRNVQKQVPQPSNNYENKSFSNSKQSRTLTTSPDRNNSNMSPTLRGNEEHHYETLTKYRKSRSSSQERIYENDVHKNNTRSQNRIDRNVADKNRDKLSRSPSPSAHTSVKTPPPIACVVRNLRKSDMKYFGLKESTPPPIPDKYLKKKSNQEFFQTNVNRRLIPSENTHKNTHEKLQQKKESPQTHREKSETTSSSKYKISSRTKSPQRHAQKISSSQRKSDSGKRRSPLRKNSRPDSPIYENIDEVLDSSKNYTTDFDSSILEELTKAADQILQAVSDYADEESFSKLLSDEDANNRVKPEKLETISESKSWQQHSKTKGSRQKEMKTVKRTSSTSSVESTHEIRSASNTSKRMTDSDRYRKKSTESPAVRAATKARRLQRASSREALLLSHGSSSEDLPVKDETPLRKPRIVRKTKCTQLKITNGPDIQKRSTTSVKNYGNRICEDKAPVAALPEIRHKTAISTIRSTAEKMASREKANKLKTDDRKKLSTTSSKRDSIPVVAWPKSNKAKEISSSHRISTAQYKYEFIL</sequence>
<keyword evidence="3" id="KW-0418">Kinase</keyword>
<dbReference type="GeneID" id="108738816"/>
<dbReference type="RefSeq" id="XP_025832498.1">
    <property type="nucleotide sequence ID" value="XM_025976713.1"/>
</dbReference>
<feature type="region of interest" description="Disordered" evidence="1">
    <location>
        <begin position="126"/>
        <end position="148"/>
    </location>
</feature>
<feature type="compositionally biased region" description="Basic and acidic residues" evidence="1">
    <location>
        <begin position="1646"/>
        <end position="1675"/>
    </location>
</feature>
<dbReference type="Proteomes" id="UP000192223">
    <property type="component" value="Unplaced"/>
</dbReference>
<dbReference type="InParanoid" id="A0A7F5R938"/>
<feature type="compositionally biased region" description="Basic and acidic residues" evidence="1">
    <location>
        <begin position="258"/>
        <end position="267"/>
    </location>
</feature>
<feature type="region of interest" description="Disordered" evidence="1">
    <location>
        <begin position="356"/>
        <end position="386"/>
    </location>
</feature>
<feature type="compositionally biased region" description="Polar residues" evidence="1">
    <location>
        <begin position="1275"/>
        <end position="1286"/>
    </location>
</feature>
<feature type="compositionally biased region" description="Basic residues" evidence="1">
    <location>
        <begin position="1376"/>
        <end position="1388"/>
    </location>
</feature>
<feature type="compositionally biased region" description="Basic and acidic residues" evidence="1">
    <location>
        <begin position="1259"/>
        <end position="1274"/>
    </location>
</feature>
<feature type="region of interest" description="Disordered" evidence="1">
    <location>
        <begin position="293"/>
        <end position="328"/>
    </location>
</feature>
<feature type="compositionally biased region" description="Polar residues" evidence="1">
    <location>
        <begin position="554"/>
        <end position="570"/>
    </location>
</feature>
<feature type="region of interest" description="Disordered" evidence="1">
    <location>
        <begin position="551"/>
        <end position="570"/>
    </location>
</feature>
<feature type="region of interest" description="Disordered" evidence="1">
    <location>
        <begin position="1332"/>
        <end position="1416"/>
    </location>
</feature>
<feature type="compositionally biased region" description="Basic and acidic residues" evidence="1">
    <location>
        <begin position="215"/>
        <end position="228"/>
    </location>
</feature>
<dbReference type="KEGG" id="apln:108738816"/>
<evidence type="ECO:0000256" key="1">
    <source>
        <dbReference type="SAM" id="MobiDB-lite"/>
    </source>
</evidence>
<feature type="compositionally biased region" description="Polar residues" evidence="1">
    <location>
        <begin position="90"/>
        <end position="106"/>
    </location>
</feature>
<feature type="region of interest" description="Disordered" evidence="1">
    <location>
        <begin position="1645"/>
        <end position="1675"/>
    </location>
</feature>
<feature type="compositionally biased region" description="Basic and acidic residues" evidence="1">
    <location>
        <begin position="1530"/>
        <end position="1542"/>
    </location>
</feature>
<feature type="compositionally biased region" description="Basic and acidic residues" evidence="1">
    <location>
        <begin position="1222"/>
        <end position="1232"/>
    </location>
</feature>
<feature type="compositionally biased region" description="Low complexity" evidence="1">
    <location>
        <begin position="301"/>
        <end position="311"/>
    </location>
</feature>
<feature type="compositionally biased region" description="Basic and acidic residues" evidence="1">
    <location>
        <begin position="1343"/>
        <end position="1367"/>
    </location>
</feature>
<reference evidence="3" key="1">
    <citation type="submission" date="2025-08" db="UniProtKB">
        <authorList>
            <consortium name="RefSeq"/>
        </authorList>
    </citation>
    <scope>IDENTIFICATION</scope>
    <source>
        <tissue evidence="3">Entire body</tissue>
    </source>
</reference>
<accession>A0A7F5R938</accession>
<dbReference type="GO" id="GO:0016301">
    <property type="term" value="F:kinase activity"/>
    <property type="evidence" value="ECO:0007669"/>
    <property type="project" value="UniProtKB-KW"/>
</dbReference>
<keyword evidence="2" id="KW-1185">Reference proteome</keyword>
<name>A0A7F5R938_AGRPL</name>
<evidence type="ECO:0000313" key="2">
    <source>
        <dbReference type="Proteomes" id="UP000192223"/>
    </source>
</evidence>
<evidence type="ECO:0000313" key="3">
    <source>
        <dbReference type="RefSeq" id="XP_025832498.1"/>
    </source>
</evidence>
<feature type="compositionally biased region" description="Low complexity" evidence="1">
    <location>
        <begin position="68"/>
        <end position="80"/>
    </location>
</feature>
<feature type="region of interest" description="Disordered" evidence="1">
    <location>
        <begin position="68"/>
        <end position="109"/>
    </location>
</feature>
<proteinExistence type="predicted"/>
<feature type="compositionally biased region" description="Polar residues" evidence="1">
    <location>
        <begin position="479"/>
        <end position="494"/>
    </location>
</feature>
<dbReference type="OrthoDB" id="8197951at2759"/>
<organism evidence="2 3">
    <name type="scientific">Agrilus planipennis</name>
    <name type="common">Emerald ash borer</name>
    <name type="synonym">Agrilus marcopoli</name>
    <dbReference type="NCBI Taxonomy" id="224129"/>
    <lineage>
        <taxon>Eukaryota</taxon>
        <taxon>Metazoa</taxon>
        <taxon>Ecdysozoa</taxon>
        <taxon>Arthropoda</taxon>
        <taxon>Hexapoda</taxon>
        <taxon>Insecta</taxon>
        <taxon>Pterygota</taxon>
        <taxon>Neoptera</taxon>
        <taxon>Endopterygota</taxon>
        <taxon>Coleoptera</taxon>
        <taxon>Polyphaga</taxon>
        <taxon>Elateriformia</taxon>
        <taxon>Buprestoidea</taxon>
        <taxon>Buprestidae</taxon>
        <taxon>Agrilinae</taxon>
        <taxon>Agrilus</taxon>
    </lineage>
</organism>
<gene>
    <name evidence="3" type="primary">LOC108738816</name>
</gene>
<protein>
    <submittedName>
        <fullName evidence="3">Probable serine/threonine-protein kinase DDB_G0282963</fullName>
    </submittedName>
</protein>
<dbReference type="FunCoup" id="A0A7F5R938">
    <property type="interactions" value="79"/>
</dbReference>
<feature type="compositionally biased region" description="Basic and acidic residues" evidence="1">
    <location>
        <begin position="1471"/>
        <end position="1484"/>
    </location>
</feature>
<feature type="compositionally biased region" description="Polar residues" evidence="1">
    <location>
        <begin position="1178"/>
        <end position="1220"/>
    </location>
</feature>